<feature type="domain" description="CusB-like beta-barrel" evidence="5">
    <location>
        <begin position="221"/>
        <end position="294"/>
    </location>
</feature>
<proteinExistence type="inferred from homology"/>
<dbReference type="EMBL" id="SMAA01000004">
    <property type="protein sequence ID" value="TCS80438.1"/>
    <property type="molecule type" value="Genomic_DNA"/>
</dbReference>
<dbReference type="Gene3D" id="2.40.420.20">
    <property type="match status" value="1"/>
</dbReference>
<reference evidence="6 7" key="1">
    <citation type="submission" date="2019-03" db="EMBL/GenBank/DDBJ databases">
        <title>Genomic Encyclopedia of Type Strains, Phase IV (KMG-IV): sequencing the most valuable type-strain genomes for metagenomic binning, comparative biology and taxonomic classification.</title>
        <authorList>
            <person name="Goeker M."/>
        </authorList>
    </citation>
    <scope>NUCLEOTIDE SEQUENCE [LARGE SCALE GENOMIC DNA]</scope>
    <source>
        <strain evidence="6 7">DSM 20467</strain>
    </source>
</reference>
<dbReference type="InterPro" id="IPR006143">
    <property type="entry name" value="RND_pump_MFP"/>
</dbReference>
<evidence type="ECO:0000256" key="2">
    <source>
        <dbReference type="SAM" id="Phobius"/>
    </source>
</evidence>
<dbReference type="InterPro" id="IPR058625">
    <property type="entry name" value="MdtA-like_BSH"/>
</dbReference>
<protein>
    <submittedName>
        <fullName evidence="6">RND family efflux transporter MFP subunit</fullName>
    </submittedName>
</protein>
<dbReference type="InterPro" id="IPR058624">
    <property type="entry name" value="MdtA-like_HH"/>
</dbReference>
<keyword evidence="7" id="KW-1185">Reference proteome</keyword>
<keyword evidence="2" id="KW-0472">Membrane</keyword>
<evidence type="ECO:0000256" key="1">
    <source>
        <dbReference type="ARBA" id="ARBA00009477"/>
    </source>
</evidence>
<keyword evidence="2" id="KW-0812">Transmembrane</keyword>
<dbReference type="InterPro" id="IPR058792">
    <property type="entry name" value="Beta-barrel_RND_2"/>
</dbReference>
<dbReference type="Proteomes" id="UP000295188">
    <property type="component" value="Unassembled WGS sequence"/>
</dbReference>
<dbReference type="GO" id="GO:1990281">
    <property type="term" value="C:efflux pump complex"/>
    <property type="evidence" value="ECO:0007669"/>
    <property type="project" value="TreeGrafter"/>
</dbReference>
<name>A0A4R3KBK2_9FIRM</name>
<dbReference type="SUPFAM" id="SSF111369">
    <property type="entry name" value="HlyD-like secretion proteins"/>
    <property type="match status" value="1"/>
</dbReference>
<evidence type="ECO:0000259" key="4">
    <source>
        <dbReference type="Pfam" id="PF25917"/>
    </source>
</evidence>
<evidence type="ECO:0000259" key="5">
    <source>
        <dbReference type="Pfam" id="PF25954"/>
    </source>
</evidence>
<dbReference type="RefSeq" id="WP_132547907.1">
    <property type="nucleotide sequence ID" value="NZ_SMAA01000004.1"/>
</dbReference>
<organism evidence="6 7">
    <name type="scientific">Pectinatus cerevisiiphilus</name>
    <dbReference type="NCBI Taxonomy" id="86956"/>
    <lineage>
        <taxon>Bacteria</taxon>
        <taxon>Bacillati</taxon>
        <taxon>Bacillota</taxon>
        <taxon>Negativicutes</taxon>
        <taxon>Selenomonadales</taxon>
        <taxon>Selenomonadaceae</taxon>
        <taxon>Pectinatus</taxon>
    </lineage>
</organism>
<dbReference type="Pfam" id="PF25917">
    <property type="entry name" value="BSH_RND"/>
    <property type="match status" value="1"/>
</dbReference>
<feature type="domain" description="Multidrug resistance protein MdtA-like barrel-sandwich hybrid" evidence="4">
    <location>
        <begin position="79"/>
        <end position="213"/>
    </location>
</feature>
<feature type="transmembrane region" description="Helical" evidence="2">
    <location>
        <begin position="12"/>
        <end position="34"/>
    </location>
</feature>
<dbReference type="AlphaFoldDB" id="A0A4R3KBK2"/>
<evidence type="ECO:0000259" key="3">
    <source>
        <dbReference type="Pfam" id="PF25876"/>
    </source>
</evidence>
<dbReference type="Pfam" id="PF25876">
    <property type="entry name" value="HH_MFP_RND"/>
    <property type="match status" value="1"/>
</dbReference>
<accession>A0A4R3KBK2</accession>
<dbReference type="Pfam" id="PF25954">
    <property type="entry name" value="Beta-barrel_RND_2"/>
    <property type="match status" value="1"/>
</dbReference>
<dbReference type="Gene3D" id="2.40.30.170">
    <property type="match status" value="1"/>
</dbReference>
<dbReference type="NCBIfam" id="TIGR01730">
    <property type="entry name" value="RND_mfp"/>
    <property type="match status" value="1"/>
</dbReference>
<dbReference type="PANTHER" id="PTHR30469:SF15">
    <property type="entry name" value="HLYD FAMILY OF SECRETION PROTEINS"/>
    <property type="match status" value="1"/>
</dbReference>
<gene>
    <name evidence="6" type="ORF">EDC37_10440</name>
</gene>
<evidence type="ECO:0000313" key="6">
    <source>
        <dbReference type="EMBL" id="TCS80438.1"/>
    </source>
</evidence>
<evidence type="ECO:0000313" key="7">
    <source>
        <dbReference type="Proteomes" id="UP000295188"/>
    </source>
</evidence>
<sequence>MLKNYLFKHKKSFILFIIILISGSLLLGLSKYYLRNQNDDKTSAVPTKINTFTIKTNPDGNTITYSGEVRSRYESDLSFQTGGKIIARNVQSGSVVHKGDVLFSIDTRDLQQSVKNALAQETSAHAQLELAAKNKQRYDQLFQEGAVSKAEYDQYDEQYTNAVAAVKQAEAQTAQNSNQLAYSDLTAPYDGVITAIKTEAGQVVSAGQPIATIAQPDNLEIEFNVPEDKIAYLSVGENASVTFWALPALKLNASIREITPFADNNTRTFKIRASLLQPPPTIKLGMTASLSLAQPIDQNAISIPLTAVYQSENKGSGVWLIRDHKLSFQPVTLGKPADDNKTVYILSGLAPGDCIAAAGVNKLYEGESIAEGDEVS</sequence>
<dbReference type="PANTHER" id="PTHR30469">
    <property type="entry name" value="MULTIDRUG RESISTANCE PROTEIN MDTA"/>
    <property type="match status" value="1"/>
</dbReference>
<dbReference type="GO" id="GO:0015562">
    <property type="term" value="F:efflux transmembrane transporter activity"/>
    <property type="evidence" value="ECO:0007669"/>
    <property type="project" value="TreeGrafter"/>
</dbReference>
<dbReference type="Gene3D" id="1.10.287.470">
    <property type="entry name" value="Helix hairpin bin"/>
    <property type="match status" value="1"/>
</dbReference>
<comment type="caution">
    <text evidence="6">The sequence shown here is derived from an EMBL/GenBank/DDBJ whole genome shotgun (WGS) entry which is preliminary data.</text>
</comment>
<feature type="domain" description="Multidrug resistance protein MdtA-like alpha-helical hairpin" evidence="3">
    <location>
        <begin position="115"/>
        <end position="183"/>
    </location>
</feature>
<dbReference type="Gene3D" id="2.40.50.100">
    <property type="match status" value="1"/>
</dbReference>
<dbReference type="OrthoDB" id="9813967at2"/>
<keyword evidence="2" id="KW-1133">Transmembrane helix</keyword>
<comment type="similarity">
    <text evidence="1">Belongs to the membrane fusion protein (MFP) (TC 8.A.1) family.</text>
</comment>